<dbReference type="Gene3D" id="1.25.10.10">
    <property type="entry name" value="Leucine-rich Repeat Variant"/>
    <property type="match status" value="1"/>
</dbReference>
<dbReference type="STRING" id="1884261.A0A5C3R053"/>
<dbReference type="GO" id="GO:0005739">
    <property type="term" value="C:mitochondrion"/>
    <property type="evidence" value="ECO:0007669"/>
    <property type="project" value="UniProtKB-SubCell"/>
</dbReference>
<proteinExistence type="predicted"/>
<feature type="compositionally biased region" description="Low complexity" evidence="7">
    <location>
        <begin position="650"/>
        <end position="671"/>
    </location>
</feature>
<keyword evidence="6" id="KW-0496">Mitochondrion</keyword>
<evidence type="ECO:0000313" key="8">
    <source>
        <dbReference type="EMBL" id="TFL07605.1"/>
    </source>
</evidence>
<name>A0A5C3R053_9AGAR</name>
<evidence type="ECO:0000256" key="2">
    <source>
        <dbReference type="ARBA" id="ARBA00004240"/>
    </source>
</evidence>
<dbReference type="Proteomes" id="UP000305067">
    <property type="component" value="Unassembled WGS sequence"/>
</dbReference>
<dbReference type="OrthoDB" id="26149at2759"/>
<accession>A0A5C3R053</accession>
<evidence type="ECO:0000256" key="3">
    <source>
        <dbReference type="ARBA" id="ARBA00004514"/>
    </source>
</evidence>
<evidence type="ECO:0000313" key="9">
    <source>
        <dbReference type="Proteomes" id="UP000305067"/>
    </source>
</evidence>
<dbReference type="InterPro" id="IPR000225">
    <property type="entry name" value="Armadillo"/>
</dbReference>
<evidence type="ECO:0008006" key="10">
    <source>
        <dbReference type="Google" id="ProtNLM"/>
    </source>
</evidence>
<comment type="subcellular location">
    <subcellularLocation>
        <location evidence="3">Cytoplasm</location>
        <location evidence="3">Cytosol</location>
    </subcellularLocation>
    <subcellularLocation>
        <location evidence="2">Endoplasmic reticulum</location>
    </subcellularLocation>
    <subcellularLocation>
        <location evidence="1">Mitochondrion</location>
    </subcellularLocation>
</comment>
<evidence type="ECO:0000256" key="1">
    <source>
        <dbReference type="ARBA" id="ARBA00004173"/>
    </source>
</evidence>
<dbReference type="GO" id="GO:0005829">
    <property type="term" value="C:cytosol"/>
    <property type="evidence" value="ECO:0007669"/>
    <property type="project" value="UniProtKB-SubCell"/>
</dbReference>
<evidence type="ECO:0000256" key="5">
    <source>
        <dbReference type="ARBA" id="ARBA00022824"/>
    </source>
</evidence>
<dbReference type="EMBL" id="ML178814">
    <property type="protein sequence ID" value="TFL07605.1"/>
    <property type="molecule type" value="Genomic_DNA"/>
</dbReference>
<dbReference type="InterPro" id="IPR016024">
    <property type="entry name" value="ARM-type_fold"/>
</dbReference>
<keyword evidence="9" id="KW-1185">Reference proteome</keyword>
<dbReference type="GO" id="GO:0005085">
    <property type="term" value="F:guanyl-nucleotide exchange factor activity"/>
    <property type="evidence" value="ECO:0007669"/>
    <property type="project" value="InterPro"/>
</dbReference>
<dbReference type="InterPro" id="IPR040144">
    <property type="entry name" value="RAP1GDS1"/>
</dbReference>
<organism evidence="8 9">
    <name type="scientific">Pterulicium gracile</name>
    <dbReference type="NCBI Taxonomy" id="1884261"/>
    <lineage>
        <taxon>Eukaryota</taxon>
        <taxon>Fungi</taxon>
        <taxon>Dikarya</taxon>
        <taxon>Basidiomycota</taxon>
        <taxon>Agaricomycotina</taxon>
        <taxon>Agaricomycetes</taxon>
        <taxon>Agaricomycetidae</taxon>
        <taxon>Agaricales</taxon>
        <taxon>Pleurotineae</taxon>
        <taxon>Pterulaceae</taxon>
        <taxon>Pterulicium</taxon>
    </lineage>
</organism>
<keyword evidence="5" id="KW-0256">Endoplasmic reticulum</keyword>
<dbReference type="GO" id="GO:0005783">
    <property type="term" value="C:endoplasmic reticulum"/>
    <property type="evidence" value="ECO:0007669"/>
    <property type="project" value="UniProtKB-SubCell"/>
</dbReference>
<sequence length="775" mass="83201">MSALQLQTQLDDVAAKLTANSQSYSEVESLAQSIADVLRVQDTPEDNHTVLGKTPLPQTITSLLNTLLFNSPVPTDDQAPAVLQLLRVGANLCLDHDENRGYLLDAGFPHAVMALLEAYTNTIPIGSILDVSLVHLKVARTAIGVLLNASLGFDPVKVQLNSQDAGTKVLRLATAAYPSAAWVNADRDASSEEWATRQGLSSWVWRLISELKEVDEDAVQILGPSALPLFIPYFKQYIPPFQLPSNSSNTDLSTFEQSDFDLLEESSTLIESLALDVDEVRTSLARGLSSPKEEHHGVPCLSILLDFVEYGEYHPLWSTTDSRRRKSLDTCKAAVIKVIVEVAGEEGNVDVLWDGSNSGHSPGGLFVQKLVGWLKSYVDAASSDPARSRDDLAICASLSLGNLARQEQHAIALLSPPYSLAELLASKPLLSPETDIRLKHGVLGLLRHLAQAATRSQVVQQHLTSAGLVTRIAASGIWDQKTDAMAEVVQVSAIGVVKFLCNANIENTFNAVLPTLELEGSVSPLKRILSLVKRSESVHVKSEGTRVLVNAIRSLWSNEDTPASPVVSPIINSVNSDNLFEKGKKRQDCIKLIMTQECASALTSLLARSGKFPSLVNEAVVALSLMASQRVGAPLVLKAVAASPAHDMASSTVPNIPPSSSNSTGSEASSPVLPTPIQNRIPLPPQPHPLDMLIIVLEDSGTPTHYPIEVRLNVCSLLVQIGKNMRDASGEAGEKLGRLRETVRPVLERIGAAGGEGKQLLLASSAKKALQLVSS</sequence>
<dbReference type="SUPFAM" id="SSF48371">
    <property type="entry name" value="ARM repeat"/>
    <property type="match status" value="1"/>
</dbReference>
<evidence type="ECO:0000256" key="6">
    <source>
        <dbReference type="ARBA" id="ARBA00023128"/>
    </source>
</evidence>
<dbReference type="PANTHER" id="PTHR10957">
    <property type="entry name" value="RAP1 GTPASE-GDP DISSOCIATION STIMULATOR 1"/>
    <property type="match status" value="1"/>
</dbReference>
<dbReference type="AlphaFoldDB" id="A0A5C3R053"/>
<keyword evidence="4" id="KW-0963">Cytoplasm</keyword>
<dbReference type="SMART" id="SM00185">
    <property type="entry name" value="ARM"/>
    <property type="match status" value="2"/>
</dbReference>
<gene>
    <name evidence="8" type="ORF">BDV98DRAFT_30063</name>
</gene>
<reference evidence="8 9" key="1">
    <citation type="journal article" date="2019" name="Nat. Ecol. Evol.">
        <title>Megaphylogeny resolves global patterns of mushroom evolution.</title>
        <authorList>
            <person name="Varga T."/>
            <person name="Krizsan K."/>
            <person name="Foldi C."/>
            <person name="Dima B."/>
            <person name="Sanchez-Garcia M."/>
            <person name="Sanchez-Ramirez S."/>
            <person name="Szollosi G.J."/>
            <person name="Szarkandi J.G."/>
            <person name="Papp V."/>
            <person name="Albert L."/>
            <person name="Andreopoulos W."/>
            <person name="Angelini C."/>
            <person name="Antonin V."/>
            <person name="Barry K.W."/>
            <person name="Bougher N.L."/>
            <person name="Buchanan P."/>
            <person name="Buyck B."/>
            <person name="Bense V."/>
            <person name="Catcheside P."/>
            <person name="Chovatia M."/>
            <person name="Cooper J."/>
            <person name="Damon W."/>
            <person name="Desjardin D."/>
            <person name="Finy P."/>
            <person name="Geml J."/>
            <person name="Haridas S."/>
            <person name="Hughes K."/>
            <person name="Justo A."/>
            <person name="Karasinski D."/>
            <person name="Kautmanova I."/>
            <person name="Kiss B."/>
            <person name="Kocsube S."/>
            <person name="Kotiranta H."/>
            <person name="LaButti K.M."/>
            <person name="Lechner B.E."/>
            <person name="Liimatainen K."/>
            <person name="Lipzen A."/>
            <person name="Lukacs Z."/>
            <person name="Mihaltcheva S."/>
            <person name="Morgado L.N."/>
            <person name="Niskanen T."/>
            <person name="Noordeloos M.E."/>
            <person name="Ohm R.A."/>
            <person name="Ortiz-Santana B."/>
            <person name="Ovrebo C."/>
            <person name="Racz N."/>
            <person name="Riley R."/>
            <person name="Savchenko A."/>
            <person name="Shiryaev A."/>
            <person name="Soop K."/>
            <person name="Spirin V."/>
            <person name="Szebenyi C."/>
            <person name="Tomsovsky M."/>
            <person name="Tulloss R.E."/>
            <person name="Uehling J."/>
            <person name="Grigoriev I.V."/>
            <person name="Vagvolgyi C."/>
            <person name="Papp T."/>
            <person name="Martin F.M."/>
            <person name="Miettinen O."/>
            <person name="Hibbett D.S."/>
            <person name="Nagy L.G."/>
        </authorList>
    </citation>
    <scope>NUCLEOTIDE SEQUENCE [LARGE SCALE GENOMIC DNA]</scope>
    <source>
        <strain evidence="8 9">CBS 309.79</strain>
    </source>
</reference>
<dbReference type="InterPro" id="IPR011989">
    <property type="entry name" value="ARM-like"/>
</dbReference>
<protein>
    <recommendedName>
        <fullName evidence="10">Armadillo-type protein</fullName>
    </recommendedName>
</protein>
<evidence type="ECO:0000256" key="7">
    <source>
        <dbReference type="SAM" id="MobiDB-lite"/>
    </source>
</evidence>
<feature type="region of interest" description="Disordered" evidence="7">
    <location>
        <begin position="648"/>
        <end position="683"/>
    </location>
</feature>
<evidence type="ECO:0000256" key="4">
    <source>
        <dbReference type="ARBA" id="ARBA00022490"/>
    </source>
</evidence>